<accession>A0A251PT64</accession>
<gene>
    <name evidence="1" type="ORF">PRUPE_3G001900</name>
</gene>
<proteinExistence type="predicted"/>
<sequence length="50" mass="5995">MKETESRDWESLFAATGSVRRIQLKATGSGKMRYMCHVPCRVSWWCYHWK</sequence>
<keyword evidence="2" id="KW-1185">Reference proteome</keyword>
<protein>
    <submittedName>
        <fullName evidence="1">Uncharacterized protein</fullName>
    </submittedName>
</protein>
<name>A0A251PT64_PRUPE</name>
<dbReference type="EMBL" id="CM007653">
    <property type="protein sequence ID" value="ONI14682.1"/>
    <property type="molecule type" value="Genomic_DNA"/>
</dbReference>
<dbReference type="Gramene" id="ONI14682">
    <property type="protein sequence ID" value="ONI14682"/>
    <property type="gene ID" value="PRUPE_3G001900"/>
</dbReference>
<dbReference type="AlphaFoldDB" id="A0A251PT64"/>
<dbReference type="Proteomes" id="UP000006882">
    <property type="component" value="Chromosome G3"/>
</dbReference>
<evidence type="ECO:0000313" key="1">
    <source>
        <dbReference type="EMBL" id="ONI14682.1"/>
    </source>
</evidence>
<organism evidence="1 2">
    <name type="scientific">Prunus persica</name>
    <name type="common">Peach</name>
    <name type="synonym">Amygdalus persica</name>
    <dbReference type="NCBI Taxonomy" id="3760"/>
    <lineage>
        <taxon>Eukaryota</taxon>
        <taxon>Viridiplantae</taxon>
        <taxon>Streptophyta</taxon>
        <taxon>Embryophyta</taxon>
        <taxon>Tracheophyta</taxon>
        <taxon>Spermatophyta</taxon>
        <taxon>Magnoliopsida</taxon>
        <taxon>eudicotyledons</taxon>
        <taxon>Gunneridae</taxon>
        <taxon>Pentapetalae</taxon>
        <taxon>rosids</taxon>
        <taxon>fabids</taxon>
        <taxon>Rosales</taxon>
        <taxon>Rosaceae</taxon>
        <taxon>Amygdaloideae</taxon>
        <taxon>Amygdaleae</taxon>
        <taxon>Prunus</taxon>
    </lineage>
</organism>
<reference evidence="1 2" key="1">
    <citation type="journal article" date="2013" name="Nat. Genet.">
        <title>The high-quality draft genome of peach (Prunus persica) identifies unique patterns of genetic diversity, domestication and genome evolution.</title>
        <authorList>
            <consortium name="International Peach Genome Initiative"/>
            <person name="Verde I."/>
            <person name="Abbott A.G."/>
            <person name="Scalabrin S."/>
            <person name="Jung S."/>
            <person name="Shu S."/>
            <person name="Marroni F."/>
            <person name="Zhebentyayeva T."/>
            <person name="Dettori M.T."/>
            <person name="Grimwood J."/>
            <person name="Cattonaro F."/>
            <person name="Zuccolo A."/>
            <person name="Rossini L."/>
            <person name="Jenkins J."/>
            <person name="Vendramin E."/>
            <person name="Meisel L.A."/>
            <person name="Decroocq V."/>
            <person name="Sosinski B."/>
            <person name="Prochnik S."/>
            <person name="Mitros T."/>
            <person name="Policriti A."/>
            <person name="Cipriani G."/>
            <person name="Dondini L."/>
            <person name="Ficklin S."/>
            <person name="Goodstein D.M."/>
            <person name="Xuan P."/>
            <person name="Del Fabbro C."/>
            <person name="Aramini V."/>
            <person name="Copetti D."/>
            <person name="Gonzalez S."/>
            <person name="Horner D.S."/>
            <person name="Falchi R."/>
            <person name="Lucas S."/>
            <person name="Mica E."/>
            <person name="Maldonado J."/>
            <person name="Lazzari B."/>
            <person name="Bielenberg D."/>
            <person name="Pirona R."/>
            <person name="Miculan M."/>
            <person name="Barakat A."/>
            <person name="Testolin R."/>
            <person name="Stella A."/>
            <person name="Tartarini S."/>
            <person name="Tonutti P."/>
            <person name="Arus P."/>
            <person name="Orellana A."/>
            <person name="Wells C."/>
            <person name="Main D."/>
            <person name="Vizzotto G."/>
            <person name="Silva H."/>
            <person name="Salamini F."/>
            <person name="Schmutz J."/>
            <person name="Morgante M."/>
            <person name="Rokhsar D.S."/>
        </authorList>
    </citation>
    <scope>NUCLEOTIDE SEQUENCE [LARGE SCALE GENOMIC DNA]</scope>
    <source>
        <strain evidence="2">cv. Nemared</strain>
    </source>
</reference>
<evidence type="ECO:0000313" key="2">
    <source>
        <dbReference type="Proteomes" id="UP000006882"/>
    </source>
</evidence>